<gene>
    <name evidence="2" type="ORF">E5288_WYG015262</name>
</gene>
<feature type="region of interest" description="Disordered" evidence="1">
    <location>
        <begin position="1"/>
        <end position="70"/>
    </location>
</feature>
<comment type="caution">
    <text evidence="2">The sequence shown here is derived from an EMBL/GenBank/DDBJ whole genome shotgun (WGS) entry which is preliminary data.</text>
</comment>
<name>A0A6B0SFT6_9CETA</name>
<dbReference type="AlphaFoldDB" id="A0A6B0SFT6"/>
<feature type="compositionally biased region" description="Basic and acidic residues" evidence="1">
    <location>
        <begin position="40"/>
        <end position="63"/>
    </location>
</feature>
<accession>A0A6B0SFT6</accession>
<dbReference type="EMBL" id="VBQZ03006251">
    <property type="protein sequence ID" value="MXQ99995.1"/>
    <property type="molecule type" value="Genomic_DNA"/>
</dbReference>
<organism evidence="2 3">
    <name type="scientific">Bos mutus</name>
    <name type="common">wild yak</name>
    <dbReference type="NCBI Taxonomy" id="72004"/>
    <lineage>
        <taxon>Eukaryota</taxon>
        <taxon>Metazoa</taxon>
        <taxon>Chordata</taxon>
        <taxon>Craniata</taxon>
        <taxon>Vertebrata</taxon>
        <taxon>Euteleostomi</taxon>
        <taxon>Mammalia</taxon>
        <taxon>Eutheria</taxon>
        <taxon>Laurasiatheria</taxon>
        <taxon>Artiodactyla</taxon>
        <taxon>Ruminantia</taxon>
        <taxon>Pecora</taxon>
        <taxon>Bovidae</taxon>
        <taxon>Bovinae</taxon>
        <taxon>Bos</taxon>
    </lineage>
</organism>
<evidence type="ECO:0000256" key="1">
    <source>
        <dbReference type="SAM" id="MobiDB-lite"/>
    </source>
</evidence>
<evidence type="ECO:0000313" key="3">
    <source>
        <dbReference type="Proteomes" id="UP000322234"/>
    </source>
</evidence>
<reference evidence="2" key="1">
    <citation type="submission" date="2019-10" db="EMBL/GenBank/DDBJ databases">
        <title>The sequence and de novo assembly of the wild yak genome.</title>
        <authorList>
            <person name="Liu Y."/>
        </authorList>
    </citation>
    <scope>NUCLEOTIDE SEQUENCE [LARGE SCALE GENOMIC DNA]</scope>
    <source>
        <strain evidence="2">WY2019</strain>
    </source>
</reference>
<protein>
    <submittedName>
        <fullName evidence="2">Uncharacterized protein</fullName>
    </submittedName>
</protein>
<dbReference type="Proteomes" id="UP000322234">
    <property type="component" value="Unassembled WGS sequence"/>
</dbReference>
<evidence type="ECO:0000313" key="2">
    <source>
        <dbReference type="EMBL" id="MXQ99995.1"/>
    </source>
</evidence>
<sequence length="70" mass="8258">MHKLQRAKRKQETGRQRDAQRGRRKRWRNSGEARTCPIREVVEGDKKDPERKRDGEASKENRQTETVGGQ</sequence>
<feature type="compositionally biased region" description="Basic and acidic residues" evidence="1">
    <location>
        <begin position="10"/>
        <end position="21"/>
    </location>
</feature>
<proteinExistence type="predicted"/>
<keyword evidence="3" id="KW-1185">Reference proteome</keyword>